<evidence type="ECO:0000256" key="2">
    <source>
        <dbReference type="ARBA" id="ARBA00012438"/>
    </source>
</evidence>
<dbReference type="EC" id="2.7.13.3" evidence="2"/>
<keyword evidence="5" id="KW-1133">Transmembrane helix</keyword>
<dbReference type="PROSITE" id="PS50109">
    <property type="entry name" value="HIS_KIN"/>
    <property type="match status" value="1"/>
</dbReference>
<keyword evidence="7" id="KW-0808">Transferase</keyword>
<evidence type="ECO:0000256" key="5">
    <source>
        <dbReference type="SAM" id="Phobius"/>
    </source>
</evidence>
<feature type="domain" description="Histidine kinase" evidence="6">
    <location>
        <begin position="295"/>
        <end position="526"/>
    </location>
</feature>
<evidence type="ECO:0000256" key="1">
    <source>
        <dbReference type="ARBA" id="ARBA00000085"/>
    </source>
</evidence>
<keyword evidence="5" id="KW-0812">Transmembrane</keyword>
<keyword evidence="4" id="KW-0175">Coiled coil</keyword>
<keyword evidence="5" id="KW-0472">Membrane</keyword>
<accession>A0A6N9HP48</accession>
<dbReference type="Proteomes" id="UP000448575">
    <property type="component" value="Unassembled WGS sequence"/>
</dbReference>
<dbReference type="RefSeq" id="WP_161027418.1">
    <property type="nucleotide sequence ID" value="NZ_WWCJ01000017.1"/>
</dbReference>
<proteinExistence type="predicted"/>
<comment type="catalytic activity">
    <reaction evidence="1">
        <text>ATP + protein L-histidine = ADP + protein N-phospho-L-histidine.</text>
        <dbReference type="EC" id="2.7.13.3"/>
    </reaction>
</comment>
<reference evidence="7 8" key="1">
    <citation type="submission" date="2019-12" db="EMBL/GenBank/DDBJ databases">
        <title>Novel species isolated from a subtropical stream in China.</title>
        <authorList>
            <person name="Lu H."/>
        </authorList>
    </citation>
    <scope>NUCLEOTIDE SEQUENCE [LARGE SCALE GENOMIC DNA]</scope>
    <source>
        <strain evidence="7 8">DS3</strain>
    </source>
</reference>
<dbReference type="Gene3D" id="3.30.565.10">
    <property type="entry name" value="Histidine kinase-like ATPase, C-terminal domain"/>
    <property type="match status" value="1"/>
</dbReference>
<feature type="transmembrane region" description="Helical" evidence="5">
    <location>
        <begin position="165"/>
        <end position="189"/>
    </location>
</feature>
<evidence type="ECO:0000313" key="8">
    <source>
        <dbReference type="Proteomes" id="UP000448575"/>
    </source>
</evidence>
<dbReference type="PRINTS" id="PR00344">
    <property type="entry name" value="BCTRLSENSOR"/>
</dbReference>
<dbReference type="InterPro" id="IPR036097">
    <property type="entry name" value="HisK_dim/P_sf"/>
</dbReference>
<evidence type="ECO:0000256" key="3">
    <source>
        <dbReference type="ARBA" id="ARBA00022553"/>
    </source>
</evidence>
<dbReference type="InterPro" id="IPR003594">
    <property type="entry name" value="HATPase_dom"/>
</dbReference>
<comment type="caution">
    <text evidence="7">The sequence shown here is derived from an EMBL/GenBank/DDBJ whole genome shotgun (WGS) entry which is preliminary data.</text>
</comment>
<dbReference type="AlphaFoldDB" id="A0A6N9HP48"/>
<dbReference type="InterPro" id="IPR004358">
    <property type="entry name" value="Sig_transdc_His_kin-like_C"/>
</dbReference>
<dbReference type="InterPro" id="IPR003661">
    <property type="entry name" value="HisK_dim/P_dom"/>
</dbReference>
<keyword evidence="7" id="KW-0418">Kinase</keyword>
<protein>
    <recommendedName>
        <fullName evidence="2">histidine kinase</fullName>
        <ecNumber evidence="2">2.7.13.3</ecNumber>
    </recommendedName>
</protein>
<dbReference type="PANTHER" id="PTHR43065">
    <property type="entry name" value="SENSOR HISTIDINE KINASE"/>
    <property type="match status" value="1"/>
</dbReference>
<dbReference type="InterPro" id="IPR005467">
    <property type="entry name" value="His_kinase_dom"/>
</dbReference>
<feature type="transmembrane region" description="Helical" evidence="5">
    <location>
        <begin position="12"/>
        <end position="31"/>
    </location>
</feature>
<evidence type="ECO:0000256" key="4">
    <source>
        <dbReference type="SAM" id="Coils"/>
    </source>
</evidence>
<sequence>MTRSIAARLLRIIFGCYFVVTVVVTAFQLTAEYKHTRTRVEREIEAMQHTFGPGIADAMWRFNDDIMRGILAGMKELPIVVGIKVVDDQGKLVRAVGTVLDEQGKHMQAQADGRLAPPVREDGLFGEVFSREFPISYPLENGALQPIGKWTVYSNRRIVVSQVQYGFVLILVNSVIKTLALWFIFTLVVRHLLGKPLRQLSDYVGQLNIDNLGSTPLQLRHGGNTELDLLANKINEMRENILAGLAEKAVLYQELAALNESLERRVEERTRAARHAQDELARSERLAALGSMVAGIAHELNTPIGNSLIAASTLGDKVKALGASYESGLRRSDMAKFLEEAEGVSELMTRNIERAARLVSSFKQVAVDRASSQRRKFDLGTVIQENLNTLSPVLRKTPYEVVLDMAPLVAMDSYPGPLGQVVVALVDNALQHAFHQRNHGKLSITVPVPEGDTAEILIRDDGAGIAASHINRIFDPFFTTRMSEGSSGLGLNIVHNIVTTILGGKIHVDSVPGVGTTFRITIPLDAPMHHEEPIIPQA</sequence>
<dbReference type="SMART" id="SM00387">
    <property type="entry name" value="HATPase_c"/>
    <property type="match status" value="1"/>
</dbReference>
<dbReference type="Pfam" id="PF02518">
    <property type="entry name" value="HATPase_c"/>
    <property type="match status" value="1"/>
</dbReference>
<dbReference type="CDD" id="cd00082">
    <property type="entry name" value="HisKA"/>
    <property type="match status" value="1"/>
</dbReference>
<dbReference type="EMBL" id="WWCJ01000017">
    <property type="protein sequence ID" value="MYN04455.1"/>
    <property type="molecule type" value="Genomic_DNA"/>
</dbReference>
<dbReference type="SUPFAM" id="SSF47384">
    <property type="entry name" value="Homodimeric domain of signal transducing histidine kinase"/>
    <property type="match status" value="1"/>
</dbReference>
<keyword evidence="3" id="KW-0597">Phosphoprotein</keyword>
<keyword evidence="8" id="KW-1185">Reference proteome</keyword>
<name>A0A6N9HP48_9BURK</name>
<evidence type="ECO:0000259" key="6">
    <source>
        <dbReference type="PROSITE" id="PS50109"/>
    </source>
</evidence>
<organism evidence="7 8">
    <name type="scientific">Pseudoduganella guangdongensis</name>
    <dbReference type="NCBI Taxonomy" id="2692179"/>
    <lineage>
        <taxon>Bacteria</taxon>
        <taxon>Pseudomonadati</taxon>
        <taxon>Pseudomonadota</taxon>
        <taxon>Betaproteobacteria</taxon>
        <taxon>Burkholderiales</taxon>
        <taxon>Oxalobacteraceae</taxon>
        <taxon>Telluria group</taxon>
        <taxon>Pseudoduganella</taxon>
    </lineage>
</organism>
<dbReference type="Gene3D" id="1.10.287.130">
    <property type="match status" value="1"/>
</dbReference>
<dbReference type="InterPro" id="IPR036890">
    <property type="entry name" value="HATPase_C_sf"/>
</dbReference>
<dbReference type="SUPFAM" id="SSF55874">
    <property type="entry name" value="ATPase domain of HSP90 chaperone/DNA topoisomerase II/histidine kinase"/>
    <property type="match status" value="1"/>
</dbReference>
<evidence type="ECO:0000313" key="7">
    <source>
        <dbReference type="EMBL" id="MYN04455.1"/>
    </source>
</evidence>
<feature type="coiled-coil region" evidence="4">
    <location>
        <begin position="252"/>
        <end position="279"/>
    </location>
</feature>
<gene>
    <name evidence="7" type="ORF">GTP41_20395</name>
</gene>
<dbReference type="GO" id="GO:0000155">
    <property type="term" value="F:phosphorelay sensor kinase activity"/>
    <property type="evidence" value="ECO:0007669"/>
    <property type="project" value="InterPro"/>
</dbReference>